<accession>A0ABW0A8C2</accession>
<evidence type="ECO:0008006" key="4">
    <source>
        <dbReference type="Google" id="ProtNLM"/>
    </source>
</evidence>
<protein>
    <recommendedName>
        <fullName evidence="4">Secreted protein</fullName>
    </recommendedName>
</protein>
<gene>
    <name evidence="2" type="ORF">ACFPP6_29445</name>
</gene>
<evidence type="ECO:0000256" key="1">
    <source>
        <dbReference type="SAM" id="SignalP"/>
    </source>
</evidence>
<dbReference type="EMBL" id="JBHSKJ010000021">
    <property type="protein sequence ID" value="MFC5148800.1"/>
    <property type="molecule type" value="Genomic_DNA"/>
</dbReference>
<evidence type="ECO:0000313" key="2">
    <source>
        <dbReference type="EMBL" id="MFC5148800.1"/>
    </source>
</evidence>
<proteinExistence type="predicted"/>
<keyword evidence="3" id="KW-1185">Reference proteome</keyword>
<evidence type="ECO:0000313" key="3">
    <source>
        <dbReference type="Proteomes" id="UP001596222"/>
    </source>
</evidence>
<feature type="signal peptide" evidence="1">
    <location>
        <begin position="1"/>
        <end position="31"/>
    </location>
</feature>
<comment type="caution">
    <text evidence="2">The sequence shown here is derived from an EMBL/GenBank/DDBJ whole genome shotgun (WGS) entry which is preliminary data.</text>
</comment>
<keyword evidence="1" id="KW-0732">Signal</keyword>
<name>A0ABW0A8C2_9ACTN</name>
<dbReference type="RefSeq" id="WP_382048729.1">
    <property type="nucleotide sequence ID" value="NZ_JBHSKJ010000021.1"/>
</dbReference>
<sequence>MSRTYRTVLALAAGTVLSVLGVVAPAASAQAAPAAPASLGGDFCRLVQNGSEALGTPIGGTCPD</sequence>
<reference evidence="3" key="1">
    <citation type="journal article" date="2019" name="Int. J. Syst. Evol. Microbiol.">
        <title>The Global Catalogue of Microorganisms (GCM) 10K type strain sequencing project: providing services to taxonomists for standard genome sequencing and annotation.</title>
        <authorList>
            <consortium name="The Broad Institute Genomics Platform"/>
            <consortium name="The Broad Institute Genome Sequencing Center for Infectious Disease"/>
            <person name="Wu L."/>
            <person name="Ma J."/>
        </authorList>
    </citation>
    <scope>NUCLEOTIDE SEQUENCE [LARGE SCALE GENOMIC DNA]</scope>
    <source>
        <strain evidence="3">CGMCC 4.1641</strain>
    </source>
</reference>
<feature type="chain" id="PRO_5046242194" description="Secreted protein" evidence="1">
    <location>
        <begin position="32"/>
        <end position="64"/>
    </location>
</feature>
<dbReference type="Proteomes" id="UP001596222">
    <property type="component" value="Unassembled WGS sequence"/>
</dbReference>
<organism evidence="2 3">
    <name type="scientific">Streptomyces aureoversilis</name>
    <dbReference type="NCBI Taxonomy" id="67277"/>
    <lineage>
        <taxon>Bacteria</taxon>
        <taxon>Bacillati</taxon>
        <taxon>Actinomycetota</taxon>
        <taxon>Actinomycetes</taxon>
        <taxon>Kitasatosporales</taxon>
        <taxon>Streptomycetaceae</taxon>
        <taxon>Streptomyces</taxon>
    </lineage>
</organism>